<dbReference type="InterPro" id="IPR050490">
    <property type="entry name" value="Bact_solute-bd_prot1"/>
</dbReference>
<dbReference type="PANTHER" id="PTHR43649">
    <property type="entry name" value="ARABINOSE-BINDING PROTEIN-RELATED"/>
    <property type="match status" value="1"/>
</dbReference>
<keyword evidence="1" id="KW-0732">Signal</keyword>
<dbReference type="SUPFAM" id="SSF53850">
    <property type="entry name" value="Periplasmic binding protein-like II"/>
    <property type="match status" value="1"/>
</dbReference>
<evidence type="ECO:0000256" key="1">
    <source>
        <dbReference type="SAM" id="SignalP"/>
    </source>
</evidence>
<evidence type="ECO:0000313" key="2">
    <source>
        <dbReference type="EMBL" id="TLD02455.1"/>
    </source>
</evidence>
<dbReference type="RefSeq" id="WP_027296527.1">
    <property type="nucleotide sequence ID" value="NZ_QGQD01000014.1"/>
</dbReference>
<sequence precursor="true">MKRKRVLAVLVCAAALTAMGMGGCSKNSASLEAAGPANDKVDEDGKVNGVFYETGLPIVDKDTYSFSIFCDDSSENGEYWMMDEMERQTNIKVNLEYFPNEVAKEKLSLALSSGDYADCIGGWLFQDSDILKYGVDQKIFIPLEDYFEKYAPNIMKILEREGVREAMTAPDGHIYTIPYVVDAPLVDYEPYINEKWLNNLGLEMPTTTDEFEKVLMEFKEKDANGNGDPNDEIPMTFDPNNKHIGYLCGYFGMPVDDYGMSMKDGKLIFGANSDEYKNGIKWLKKLYSQGLIDPEAFTQDLSQWKAKGSQDRYGCSMMYASSEIIPFLAGEEPDFKPLPVLKSPDTDNPVWLRDSYGASVIKTQVVITDKAKDVGAIIRWWDDLFEYENSAQKTAGPLDICIFKDGDGYRAIDKATLSPEDEKKYSWANLFPQSLPHYLPQGFKFKEDVPMYQEKDKADEVYEPYLTEAIPSYWVSLDDTAEFSDIQTSLRDFIAQKAAEWIAGQSDIDKEWDSYLEQLNTLGLQEYIKIREKALQTTEEAATETAQ</sequence>
<dbReference type="Pfam" id="PF01547">
    <property type="entry name" value="SBP_bac_1"/>
    <property type="match status" value="1"/>
</dbReference>
<comment type="caution">
    <text evidence="2">The sequence shown here is derived from an EMBL/GenBank/DDBJ whole genome shotgun (WGS) entry which is preliminary data.</text>
</comment>
<feature type="chain" id="PRO_5038547220" evidence="1">
    <location>
        <begin position="21"/>
        <end position="547"/>
    </location>
</feature>
<keyword evidence="3" id="KW-1185">Reference proteome</keyword>
<dbReference type="STRING" id="180332.GCA_000797495_03199"/>
<reference evidence="2 3" key="1">
    <citation type="journal article" date="2019" name="Anaerobe">
        <title>Detection of Robinsoniella peoriensis in multiple bone samples of a trauma patient.</title>
        <authorList>
            <person name="Schrottner P."/>
            <person name="Hartwich K."/>
            <person name="Bunk B."/>
            <person name="Schober I."/>
            <person name="Helbig S."/>
            <person name="Rudolph W.W."/>
            <person name="Gunzer F."/>
        </authorList>
    </citation>
    <scope>NUCLEOTIDE SEQUENCE [LARGE SCALE GENOMIC DNA]</scope>
    <source>
        <strain evidence="2 3">DSM 106044</strain>
    </source>
</reference>
<proteinExistence type="predicted"/>
<organism evidence="2 3">
    <name type="scientific">Robinsoniella peoriensis</name>
    <dbReference type="NCBI Taxonomy" id="180332"/>
    <lineage>
        <taxon>Bacteria</taxon>
        <taxon>Bacillati</taxon>
        <taxon>Bacillota</taxon>
        <taxon>Clostridia</taxon>
        <taxon>Lachnospirales</taxon>
        <taxon>Lachnospiraceae</taxon>
        <taxon>Robinsoniella</taxon>
    </lineage>
</organism>
<accession>A0A4U8QBK6</accession>
<feature type="signal peptide" evidence="1">
    <location>
        <begin position="1"/>
        <end position="20"/>
    </location>
</feature>
<dbReference type="PANTHER" id="PTHR43649:SF17">
    <property type="entry name" value="ABC TRANSPORTER SOLUTE BINDING PROTEIN-SUGAR TRANSPORT"/>
    <property type="match status" value="1"/>
</dbReference>
<evidence type="ECO:0000313" key="3">
    <source>
        <dbReference type="Proteomes" id="UP000306509"/>
    </source>
</evidence>
<dbReference type="Gene3D" id="3.40.190.10">
    <property type="entry name" value="Periplasmic binding protein-like II"/>
    <property type="match status" value="2"/>
</dbReference>
<dbReference type="InterPro" id="IPR006059">
    <property type="entry name" value="SBP"/>
</dbReference>
<dbReference type="EMBL" id="QGQD01000014">
    <property type="protein sequence ID" value="TLD02455.1"/>
    <property type="molecule type" value="Genomic_DNA"/>
</dbReference>
<protein>
    <submittedName>
        <fullName evidence="2">Lipoprotein LplA</fullName>
    </submittedName>
</protein>
<keyword evidence="2" id="KW-0449">Lipoprotein</keyword>
<gene>
    <name evidence="2" type="primary">lipO_3</name>
    <name evidence="2" type="ORF">DSM106044_00579</name>
</gene>
<dbReference type="Proteomes" id="UP000306509">
    <property type="component" value="Unassembled WGS sequence"/>
</dbReference>
<dbReference type="PROSITE" id="PS51257">
    <property type="entry name" value="PROKAR_LIPOPROTEIN"/>
    <property type="match status" value="1"/>
</dbReference>
<dbReference type="AlphaFoldDB" id="A0A4U8QBK6"/>
<name>A0A4U8QBK6_9FIRM</name>